<dbReference type="OrthoDB" id="8225223at2"/>
<dbReference type="EMBL" id="PGVG01000022">
    <property type="protein sequence ID" value="PJG52698.1"/>
    <property type="molecule type" value="Genomic_DNA"/>
</dbReference>
<feature type="transmembrane region" description="Helical" evidence="2">
    <location>
        <begin position="194"/>
        <end position="216"/>
    </location>
</feature>
<comment type="caution">
    <text evidence="3">The sequence shown here is derived from an EMBL/GenBank/DDBJ whole genome shotgun (WGS) entry which is preliminary data.</text>
</comment>
<evidence type="ECO:0000313" key="4">
    <source>
        <dbReference type="Proteomes" id="UP000231194"/>
    </source>
</evidence>
<keyword evidence="4" id="KW-1185">Reference proteome</keyword>
<proteinExistence type="predicted"/>
<dbReference type="AlphaFoldDB" id="A0A2M8R4G7"/>
<sequence>MEQRETIPKGQSGAASEPPSWMHRTAPYAPDRRAKMLEHMARARSLPQRQAPAAQSPLAAGMTILGDAYGYAVLFGIIALLFQSRVPLYLGAFLFLTDGTRIESALAAIGIRLEPDTIGPDIVKGSVFWFAWIALLVSIRGSVPAWLAAWMPPAQSWSAIAGIALELAMVDALTTLTIRRTVPWFGLAIRPDGLIWTGIKLVILVGALALLVLLGAV</sequence>
<dbReference type="RefSeq" id="WP_100234301.1">
    <property type="nucleotide sequence ID" value="NZ_PGVG01000022.1"/>
</dbReference>
<name>A0A2M8R4G7_9BRAD</name>
<feature type="transmembrane region" description="Helical" evidence="2">
    <location>
        <begin position="154"/>
        <end position="173"/>
    </location>
</feature>
<feature type="transmembrane region" description="Helical" evidence="2">
    <location>
        <begin position="125"/>
        <end position="148"/>
    </location>
</feature>
<evidence type="ECO:0000256" key="2">
    <source>
        <dbReference type="SAM" id="Phobius"/>
    </source>
</evidence>
<evidence type="ECO:0000313" key="3">
    <source>
        <dbReference type="EMBL" id="PJG52698.1"/>
    </source>
</evidence>
<reference evidence="3 4" key="1">
    <citation type="submission" date="2017-11" db="EMBL/GenBank/DDBJ databases">
        <title>Bradyrhizobium forestalis sp. nov., an efficient nitrogen-fixing bacterium isolated from nodules of forest legume species in the Amazon.</title>
        <authorList>
            <person name="Costa E.M."/>
            <person name="Guimaraes A."/>
            <person name="Carvalho T.S."/>
            <person name="Rodrigues T.L."/>
            <person name="Ribeiro P.R.A."/>
            <person name="Lebbe L."/>
            <person name="Willems A."/>
            <person name="Moreira F.M.S."/>
        </authorList>
    </citation>
    <scope>NUCLEOTIDE SEQUENCE [LARGE SCALE GENOMIC DNA]</scope>
    <source>
        <strain evidence="3 4">INPA54B</strain>
    </source>
</reference>
<protein>
    <submittedName>
        <fullName evidence="3">Uncharacterized protein</fullName>
    </submittedName>
</protein>
<feature type="transmembrane region" description="Helical" evidence="2">
    <location>
        <begin position="58"/>
        <end position="82"/>
    </location>
</feature>
<keyword evidence="2" id="KW-0812">Transmembrane</keyword>
<feature type="region of interest" description="Disordered" evidence="1">
    <location>
        <begin position="1"/>
        <end position="25"/>
    </location>
</feature>
<accession>A0A2M8R4G7</accession>
<keyword evidence="2" id="KW-1133">Transmembrane helix</keyword>
<keyword evidence="2" id="KW-0472">Membrane</keyword>
<evidence type="ECO:0000256" key="1">
    <source>
        <dbReference type="SAM" id="MobiDB-lite"/>
    </source>
</evidence>
<organism evidence="3 4">
    <name type="scientific">Bradyrhizobium forestalis</name>
    <dbReference type="NCBI Taxonomy" id="1419263"/>
    <lineage>
        <taxon>Bacteria</taxon>
        <taxon>Pseudomonadati</taxon>
        <taxon>Pseudomonadota</taxon>
        <taxon>Alphaproteobacteria</taxon>
        <taxon>Hyphomicrobiales</taxon>
        <taxon>Nitrobacteraceae</taxon>
        <taxon>Bradyrhizobium</taxon>
    </lineage>
</organism>
<dbReference type="Proteomes" id="UP000231194">
    <property type="component" value="Unassembled WGS sequence"/>
</dbReference>
<gene>
    <name evidence="3" type="ORF">CVM73_23980</name>
</gene>